<keyword evidence="3" id="KW-1185">Reference proteome</keyword>
<dbReference type="Proteomes" id="UP001595579">
    <property type="component" value="Unassembled WGS sequence"/>
</dbReference>
<dbReference type="Gene3D" id="3.40.50.720">
    <property type="entry name" value="NAD(P)-binding Rossmann-like Domain"/>
    <property type="match status" value="1"/>
</dbReference>
<protein>
    <submittedName>
        <fullName evidence="2">SDR family NAD(P)-dependent oxidoreductase</fullName>
        <ecNumber evidence="2">1.1.1.-</ecNumber>
    </submittedName>
</protein>
<evidence type="ECO:0000313" key="2">
    <source>
        <dbReference type="EMBL" id="MFC3282144.1"/>
    </source>
</evidence>
<dbReference type="SUPFAM" id="SSF51735">
    <property type="entry name" value="NAD(P)-binding Rossmann-fold domains"/>
    <property type="match status" value="1"/>
</dbReference>
<dbReference type="GO" id="GO:0016491">
    <property type="term" value="F:oxidoreductase activity"/>
    <property type="evidence" value="ECO:0007669"/>
    <property type="project" value="UniProtKB-KW"/>
</dbReference>
<dbReference type="Pfam" id="PF00106">
    <property type="entry name" value="adh_short"/>
    <property type="match status" value="1"/>
</dbReference>
<dbReference type="EC" id="1.1.1.-" evidence="2"/>
<keyword evidence="2" id="KW-0560">Oxidoreductase</keyword>
<accession>A0ABV7LI09</accession>
<dbReference type="PANTHER" id="PTHR42760">
    <property type="entry name" value="SHORT-CHAIN DEHYDROGENASES/REDUCTASES FAMILY MEMBER"/>
    <property type="match status" value="1"/>
</dbReference>
<dbReference type="PRINTS" id="PR00080">
    <property type="entry name" value="SDRFAMILY"/>
</dbReference>
<reference evidence="3" key="1">
    <citation type="journal article" date="2019" name="Int. J. Syst. Evol. Microbiol.">
        <title>The Global Catalogue of Microorganisms (GCM) 10K type strain sequencing project: providing services to taxonomists for standard genome sequencing and annotation.</title>
        <authorList>
            <consortium name="The Broad Institute Genomics Platform"/>
            <consortium name="The Broad Institute Genome Sequencing Center for Infectious Disease"/>
            <person name="Wu L."/>
            <person name="Ma J."/>
        </authorList>
    </citation>
    <scope>NUCLEOTIDE SEQUENCE [LARGE SCALE GENOMIC DNA]</scope>
    <source>
        <strain evidence="3">CECT 7698</strain>
    </source>
</reference>
<evidence type="ECO:0000313" key="3">
    <source>
        <dbReference type="Proteomes" id="UP001595579"/>
    </source>
</evidence>
<comment type="caution">
    <text evidence="2">The sequence shown here is derived from an EMBL/GenBank/DDBJ whole genome shotgun (WGS) entry which is preliminary data.</text>
</comment>
<gene>
    <name evidence="2" type="ORF">ACFOEV_00800</name>
</gene>
<organism evidence="2 3">
    <name type="scientific">Litchfieldella rifensis</name>
    <dbReference type="NCBI Taxonomy" id="762643"/>
    <lineage>
        <taxon>Bacteria</taxon>
        <taxon>Pseudomonadati</taxon>
        <taxon>Pseudomonadota</taxon>
        <taxon>Gammaproteobacteria</taxon>
        <taxon>Oceanospirillales</taxon>
        <taxon>Halomonadaceae</taxon>
        <taxon>Litchfieldella</taxon>
    </lineage>
</organism>
<comment type="similarity">
    <text evidence="1">Belongs to the short-chain dehydrogenases/reductases (SDR) family.</text>
</comment>
<name>A0ABV7LI09_9GAMM</name>
<proteinExistence type="inferred from homology"/>
<dbReference type="InterPro" id="IPR002347">
    <property type="entry name" value="SDR_fam"/>
</dbReference>
<dbReference type="PRINTS" id="PR00081">
    <property type="entry name" value="GDHRDH"/>
</dbReference>
<dbReference type="RefSeq" id="WP_386770616.1">
    <property type="nucleotide sequence ID" value="NZ_JBHRUG010000002.1"/>
</dbReference>
<sequence>MTDALPSFDLKGRTALVTGAARGIGPMDVTDLENSFAAIDRASTEAGPIDILVNNAGGGIADMAINARPDDFDSVIERNVKSAFFLSQRVARHLIEAGRGGNIINVSSQAGLVALPGESVYCLAKAAVSHMTRSLAVEWGKYGIHVNAVCPTFIETPGTRDALSDLDSGRTRSNASPH</sequence>
<dbReference type="InterPro" id="IPR036291">
    <property type="entry name" value="NAD(P)-bd_dom_sf"/>
</dbReference>
<dbReference type="EMBL" id="JBHRUG010000002">
    <property type="protein sequence ID" value="MFC3282144.1"/>
    <property type="molecule type" value="Genomic_DNA"/>
</dbReference>
<dbReference type="CDD" id="cd05233">
    <property type="entry name" value="SDR_c"/>
    <property type="match status" value="1"/>
</dbReference>
<evidence type="ECO:0000256" key="1">
    <source>
        <dbReference type="ARBA" id="ARBA00006484"/>
    </source>
</evidence>